<dbReference type="EMBL" id="GAPW01006653">
    <property type="protein sequence ID" value="JAC06945.1"/>
    <property type="molecule type" value="mRNA"/>
</dbReference>
<reference evidence="1" key="1">
    <citation type="journal article" date="2014" name="PLoS Negl. Trop. Dis.">
        <title>Identification and characterization of seminal fluid proteins in the Asian tiger mosquito, Aedes albopictus.</title>
        <authorList>
            <person name="Boes K.E."/>
            <person name="Ribeiro J.M."/>
            <person name="Wong A."/>
            <person name="Harrington L.C."/>
            <person name="Wolfner M.F."/>
            <person name="Sirot L.K."/>
        </authorList>
    </citation>
    <scope>NUCLEOTIDE SEQUENCE</scope>
    <source>
        <tissue evidence="1">Reproductive organs</tissue>
    </source>
</reference>
<protein>
    <submittedName>
        <fullName evidence="1">Putative rte ele1 orf1-h 1e-60-j 4</fullName>
    </submittedName>
</protein>
<proteinExistence type="evidence at transcript level"/>
<dbReference type="AlphaFoldDB" id="A0A023EEA0"/>
<accession>A0A023EEA0</accession>
<dbReference type="SUPFAM" id="SSF56219">
    <property type="entry name" value="DNase I-like"/>
    <property type="match status" value="1"/>
</dbReference>
<dbReference type="InterPro" id="IPR036691">
    <property type="entry name" value="Endo/exonu/phosph_ase_sf"/>
</dbReference>
<dbReference type="Gene3D" id="3.60.10.10">
    <property type="entry name" value="Endonuclease/exonuclease/phosphatase"/>
    <property type="match status" value="1"/>
</dbReference>
<name>A0A023EEA0_AEDAL</name>
<organism evidence="1">
    <name type="scientific">Aedes albopictus</name>
    <name type="common">Asian tiger mosquito</name>
    <name type="synonym">Stegomyia albopicta</name>
    <dbReference type="NCBI Taxonomy" id="7160"/>
    <lineage>
        <taxon>Eukaryota</taxon>
        <taxon>Metazoa</taxon>
        <taxon>Ecdysozoa</taxon>
        <taxon>Arthropoda</taxon>
        <taxon>Hexapoda</taxon>
        <taxon>Insecta</taxon>
        <taxon>Pterygota</taxon>
        <taxon>Neoptera</taxon>
        <taxon>Endopterygota</taxon>
        <taxon>Diptera</taxon>
        <taxon>Nematocera</taxon>
        <taxon>Culicoidea</taxon>
        <taxon>Culicidae</taxon>
        <taxon>Culicinae</taxon>
        <taxon>Aedini</taxon>
        <taxon>Aedes</taxon>
        <taxon>Stegomyia</taxon>
    </lineage>
</organism>
<evidence type="ECO:0000313" key="1">
    <source>
        <dbReference type="EMBL" id="JAC06945.1"/>
    </source>
</evidence>
<sequence>MVPKDKEKFNSQLTAIVDKIPKGDILISMGDFNAKVGSDNSNYEHVMGRHGLGEMSENGELFAEFCGNNDMMIGGSLFLHRPLLKVT</sequence>